<reference evidence="2" key="1">
    <citation type="submission" date="2021-07" db="EMBL/GenBank/DDBJ databases">
        <title>Neiella marina sp. nov., isolated from the intestinal content of sea cucumber Apostichopus japonicus.</title>
        <authorList>
            <person name="Bai X."/>
        </authorList>
    </citation>
    <scope>NUCLEOTIDE SEQUENCE</scope>
    <source>
        <strain evidence="2">126</strain>
    </source>
</reference>
<dbReference type="SUPFAM" id="SSF56219">
    <property type="entry name" value="DNase I-like"/>
    <property type="match status" value="1"/>
</dbReference>
<keyword evidence="2" id="KW-0378">Hydrolase</keyword>
<dbReference type="NCBIfam" id="NF003840">
    <property type="entry name" value="PRK05421.1-2"/>
    <property type="match status" value="1"/>
</dbReference>
<organism evidence="2 3">
    <name type="scientific">Neiella holothuriorum</name>
    <dbReference type="NCBI Taxonomy" id="2870530"/>
    <lineage>
        <taxon>Bacteria</taxon>
        <taxon>Pseudomonadati</taxon>
        <taxon>Pseudomonadota</taxon>
        <taxon>Gammaproteobacteria</taxon>
        <taxon>Alteromonadales</taxon>
        <taxon>Echinimonadaceae</taxon>
        <taxon>Neiella</taxon>
    </lineage>
</organism>
<protein>
    <submittedName>
        <fullName evidence="2">Endonuclease/exonuclease/phosphatase family protein</fullName>
    </submittedName>
</protein>
<dbReference type="RefSeq" id="WP_220103838.1">
    <property type="nucleotide sequence ID" value="NZ_JAHZSS010000009.1"/>
</dbReference>
<dbReference type="Gene3D" id="3.60.10.10">
    <property type="entry name" value="Endonuclease/exonuclease/phosphatase"/>
    <property type="match status" value="1"/>
</dbReference>
<name>A0ABS7EHK0_9GAMM</name>
<dbReference type="Pfam" id="PF03372">
    <property type="entry name" value="Exo_endo_phos"/>
    <property type="match status" value="1"/>
</dbReference>
<comment type="caution">
    <text evidence="2">The sequence shown here is derived from an EMBL/GenBank/DDBJ whole genome shotgun (WGS) entry which is preliminary data.</text>
</comment>
<dbReference type="EMBL" id="JAHZSS010000009">
    <property type="protein sequence ID" value="MBW8191152.1"/>
    <property type="molecule type" value="Genomic_DNA"/>
</dbReference>
<gene>
    <name evidence="2" type="ORF">K0504_08905</name>
</gene>
<evidence type="ECO:0000313" key="2">
    <source>
        <dbReference type="EMBL" id="MBW8191152.1"/>
    </source>
</evidence>
<evidence type="ECO:0000313" key="3">
    <source>
        <dbReference type="Proteomes" id="UP001166251"/>
    </source>
</evidence>
<sequence>MSVLSWLLAVNLSLPWQLVEHHQVLNNQQQVVAGQCSSQWLDATRSRLNDPSIALPNPFELVVWNTYKQQLPGFQAEFERVASQTDVLALQEVVAEPWLVTLLGQPEWFRHQSNAFFSARQHGYAATGVSTSARVPARHVCGWWAEEPWLPVPKTALLTVFSLSDEGALWLVNLHAINFTLGVIDYQNQLEQISRLLKWHTGPIIVSGDFNSWRETRHDALVAFNQELGLEAVSWQPDERVTFLGQPVDHVFYRGLVVEQAAVEATQVSDHSRLRVRFKLFNAD</sequence>
<dbReference type="NCBIfam" id="NF003842">
    <property type="entry name" value="PRK05421.1-4"/>
    <property type="match status" value="1"/>
</dbReference>
<dbReference type="GO" id="GO:0004519">
    <property type="term" value="F:endonuclease activity"/>
    <property type="evidence" value="ECO:0007669"/>
    <property type="project" value="UniProtKB-KW"/>
</dbReference>
<dbReference type="Proteomes" id="UP001166251">
    <property type="component" value="Unassembled WGS sequence"/>
</dbReference>
<keyword evidence="2" id="KW-0255">Endonuclease</keyword>
<proteinExistence type="predicted"/>
<evidence type="ECO:0000259" key="1">
    <source>
        <dbReference type="Pfam" id="PF03372"/>
    </source>
</evidence>
<dbReference type="InterPro" id="IPR005135">
    <property type="entry name" value="Endo/exonuclease/phosphatase"/>
</dbReference>
<feature type="domain" description="Endonuclease/exonuclease/phosphatase" evidence="1">
    <location>
        <begin position="64"/>
        <end position="271"/>
    </location>
</feature>
<keyword evidence="2" id="KW-0540">Nuclease</keyword>
<keyword evidence="3" id="KW-1185">Reference proteome</keyword>
<dbReference type="InterPro" id="IPR036691">
    <property type="entry name" value="Endo/exonu/phosph_ase_sf"/>
</dbReference>
<accession>A0ABS7EHK0</accession>